<sequence length="137" mass="15586">MGYIVSRVHRALYQLLNGRFVSGRGNVSFLLLSTRGRRSQRTRTLPLLYLMHNGDPCVIASKGGSPVAPDWLFNIRTNPEVVVQVGGMRWEGTARIASGEERKQLWPRFVECYSGYEGYQTHTTRIFPIVVITRSEE</sequence>
<protein>
    <recommendedName>
        <fullName evidence="4">Nitroreductase family deazaflavin-dependent oxidoreductase</fullName>
    </recommendedName>
</protein>
<evidence type="ECO:0008006" key="4">
    <source>
        <dbReference type="Google" id="ProtNLM"/>
    </source>
</evidence>
<organism evidence="3">
    <name type="scientific">marine metagenome</name>
    <dbReference type="NCBI Taxonomy" id="408172"/>
    <lineage>
        <taxon>unclassified sequences</taxon>
        <taxon>metagenomes</taxon>
        <taxon>ecological metagenomes</taxon>
    </lineage>
</organism>
<dbReference type="EMBL" id="UINC01004502">
    <property type="protein sequence ID" value="SVA14791.1"/>
    <property type="molecule type" value="Genomic_DNA"/>
</dbReference>
<name>A0A381TH06_9ZZZZ</name>
<reference evidence="3" key="1">
    <citation type="submission" date="2018-05" db="EMBL/GenBank/DDBJ databases">
        <authorList>
            <person name="Lanie J.A."/>
            <person name="Ng W.-L."/>
            <person name="Kazmierczak K.M."/>
            <person name="Andrzejewski T.M."/>
            <person name="Davidsen T.M."/>
            <person name="Wayne K.J."/>
            <person name="Tettelin H."/>
            <person name="Glass J.I."/>
            <person name="Rusch D."/>
            <person name="Podicherti R."/>
            <person name="Tsui H.-C.T."/>
            <person name="Winkler M.E."/>
        </authorList>
    </citation>
    <scope>NUCLEOTIDE SEQUENCE</scope>
</reference>
<dbReference type="InterPro" id="IPR004378">
    <property type="entry name" value="F420H2_quin_Rdtase"/>
</dbReference>
<dbReference type="Pfam" id="PF04075">
    <property type="entry name" value="F420H2_quin_red"/>
    <property type="match status" value="1"/>
</dbReference>
<dbReference type="PANTHER" id="PTHR39428:SF3">
    <property type="entry name" value="DEAZAFLAVIN-DEPENDENT NITROREDUCTASE"/>
    <property type="match status" value="1"/>
</dbReference>
<dbReference type="NCBIfam" id="TIGR00026">
    <property type="entry name" value="hi_GC_TIGR00026"/>
    <property type="match status" value="1"/>
</dbReference>
<dbReference type="InterPro" id="IPR012349">
    <property type="entry name" value="Split_barrel_FMN-bd"/>
</dbReference>
<dbReference type="GO" id="GO:0016491">
    <property type="term" value="F:oxidoreductase activity"/>
    <property type="evidence" value="ECO:0007669"/>
    <property type="project" value="InterPro"/>
</dbReference>
<accession>A0A381TH06</accession>
<dbReference type="GO" id="GO:0005886">
    <property type="term" value="C:plasma membrane"/>
    <property type="evidence" value="ECO:0007669"/>
    <property type="project" value="TreeGrafter"/>
</dbReference>
<comment type="catalytic activity">
    <reaction evidence="2">
        <text>oxidized coenzyme F420-(gamma-L-Glu)(n) + a quinol + H(+) = reduced coenzyme F420-(gamma-L-Glu)(n) + a quinone</text>
        <dbReference type="Rhea" id="RHEA:39663"/>
        <dbReference type="Rhea" id="RHEA-COMP:12939"/>
        <dbReference type="Rhea" id="RHEA-COMP:14378"/>
        <dbReference type="ChEBI" id="CHEBI:15378"/>
        <dbReference type="ChEBI" id="CHEBI:24646"/>
        <dbReference type="ChEBI" id="CHEBI:132124"/>
        <dbReference type="ChEBI" id="CHEBI:133980"/>
        <dbReference type="ChEBI" id="CHEBI:139511"/>
    </reaction>
</comment>
<gene>
    <name evidence="3" type="ORF">METZ01_LOCUS67645</name>
</gene>
<evidence type="ECO:0000256" key="2">
    <source>
        <dbReference type="ARBA" id="ARBA00049106"/>
    </source>
</evidence>
<dbReference type="AlphaFoldDB" id="A0A381TH06"/>
<dbReference type="Gene3D" id="2.30.110.10">
    <property type="entry name" value="Electron Transport, Fmn-binding Protein, Chain A"/>
    <property type="match status" value="1"/>
</dbReference>
<comment type="similarity">
    <text evidence="1">Belongs to the F420H(2)-dependent quinone reductase family.</text>
</comment>
<proteinExistence type="inferred from homology"/>
<evidence type="ECO:0000313" key="3">
    <source>
        <dbReference type="EMBL" id="SVA14791.1"/>
    </source>
</evidence>
<evidence type="ECO:0000256" key="1">
    <source>
        <dbReference type="ARBA" id="ARBA00008710"/>
    </source>
</evidence>
<dbReference type="PANTHER" id="PTHR39428">
    <property type="entry name" value="F420H(2)-DEPENDENT QUINONE REDUCTASE RV1261C"/>
    <property type="match status" value="1"/>
</dbReference>
<dbReference type="GO" id="GO:0070967">
    <property type="term" value="F:coenzyme F420 binding"/>
    <property type="evidence" value="ECO:0007669"/>
    <property type="project" value="TreeGrafter"/>
</dbReference>
<dbReference type="SUPFAM" id="SSF50475">
    <property type="entry name" value="FMN-binding split barrel"/>
    <property type="match status" value="1"/>
</dbReference>